<protein>
    <submittedName>
        <fullName evidence="1">Uncharacterized protein</fullName>
    </submittedName>
</protein>
<dbReference type="EMBL" id="CADCXW020000345">
    <property type="protein sequence ID" value="CAD1580702.1"/>
    <property type="molecule type" value="Genomic_DNA"/>
</dbReference>
<name>A0A6V7LWV9_9HYME</name>
<reference evidence="1" key="1">
    <citation type="submission" date="2020-07" db="EMBL/GenBank/DDBJ databases">
        <authorList>
            <person name="Ferguson B K."/>
        </authorList>
    </citation>
    <scope>NUCLEOTIDE SEQUENCE</scope>
    <source>
        <strain evidence="1">L06</strain>
    </source>
</reference>
<dbReference type="AlphaFoldDB" id="A0A6V7LWV9"/>
<proteinExistence type="predicted"/>
<organism evidence="1">
    <name type="scientific">Bracon brevicornis</name>
    <dbReference type="NCBI Taxonomy" id="1563983"/>
    <lineage>
        <taxon>Eukaryota</taxon>
        <taxon>Metazoa</taxon>
        <taxon>Ecdysozoa</taxon>
        <taxon>Arthropoda</taxon>
        <taxon>Hexapoda</taxon>
        <taxon>Insecta</taxon>
        <taxon>Pterygota</taxon>
        <taxon>Neoptera</taxon>
        <taxon>Endopterygota</taxon>
        <taxon>Hymenoptera</taxon>
        <taxon>Apocrita</taxon>
        <taxon>Ichneumonoidea</taxon>
        <taxon>Braconidae</taxon>
        <taxon>Braconinae</taxon>
        <taxon>Bracon</taxon>
    </lineage>
</organism>
<sequence length="132" mass="14404">MYRHRVTDGAAQSVGCENLEFNVVGTDNIVNAISLPGKREIGDSTHAGQKKLSCVLEGPKSTRTRGPLKILQLDLNHCEAAQDLLAQTVKELKVDGVIIADQYRNLSGPAWVTDSTNNLYKIEAKDQRSVSV</sequence>
<evidence type="ECO:0000313" key="1">
    <source>
        <dbReference type="EMBL" id="CAD1580702.1"/>
    </source>
</evidence>
<gene>
    <name evidence="1" type="ORF">BBRV_LOCUS117735</name>
</gene>
<accession>A0A6V7LWV9</accession>